<accession>A0A5B0R9R4</accession>
<sequence length="473" mass="55489">MKTLLTTPCLMLLTMGGTSSSPPTDSTWAIQKLSNFESIISYDELVNQILKEPLCFHEPTLHSQFSGPNFSPQANHQELNDKMVYSPQQLTASDQGLPRPPKRKWHVILTEGAENQSPSKQTEIVEECPKSPAEETRSMLLEGADFNPDEIMRKNEKLMRNTSDFVPHAQLDMQEEKSKEPSIPTKLFHVYNWEYVKQSPQDQTTEGNGVLNADRLEELFSLLNSCKTIPPQGPLFWIPRETVHKFLKRYRKLRLQSPGRSVHRERKRVLGKLIAELCDEKLDIEKYPIFSDEIIKSLRDRLALRLKTNQTSNETRQNDNRLLRKVQKIIQYITNATKISVFLIITHLSLFKEHQNEIISREEVNKILCFMRDLWKDMEQEELLLEPSKYTWIKRSSDMFRLEEKQDDLRNEKAWANGYSLWYFVAEDIVKYWTESNRNKFKLRWGKREYPSEVSQIIELIISYANYETIVNS</sequence>
<dbReference type="Proteomes" id="UP000325313">
    <property type="component" value="Unassembled WGS sequence"/>
</dbReference>
<comment type="caution">
    <text evidence="3">The sequence shown here is derived from an EMBL/GenBank/DDBJ whole genome shotgun (WGS) entry which is preliminary data.</text>
</comment>
<gene>
    <name evidence="3" type="ORF">PGTUg99_037415</name>
</gene>
<evidence type="ECO:0000256" key="2">
    <source>
        <dbReference type="SAM" id="SignalP"/>
    </source>
</evidence>
<feature type="region of interest" description="Disordered" evidence="1">
    <location>
        <begin position="114"/>
        <end position="133"/>
    </location>
</feature>
<feature type="signal peptide" evidence="2">
    <location>
        <begin position="1"/>
        <end position="20"/>
    </location>
</feature>
<reference evidence="3 4" key="1">
    <citation type="submission" date="2019-05" db="EMBL/GenBank/DDBJ databases">
        <title>Emergence of the Ug99 lineage of the wheat stem rust pathogen through somatic hybridization.</title>
        <authorList>
            <person name="Li F."/>
            <person name="Upadhyaya N.M."/>
            <person name="Sperschneider J."/>
            <person name="Matny O."/>
            <person name="Nguyen-Phuc H."/>
            <person name="Mago R."/>
            <person name="Raley C."/>
            <person name="Miller M.E."/>
            <person name="Silverstein K.A.T."/>
            <person name="Henningsen E."/>
            <person name="Hirsch C.D."/>
            <person name="Visser B."/>
            <person name="Pretorius Z.A."/>
            <person name="Steffenson B.J."/>
            <person name="Schwessinger B."/>
            <person name="Dodds P.N."/>
            <person name="Figueroa M."/>
        </authorList>
    </citation>
    <scope>NUCLEOTIDE SEQUENCE [LARGE SCALE GENOMIC DNA]</scope>
    <source>
        <strain evidence="3 4">Ug99</strain>
    </source>
</reference>
<organism evidence="3 4">
    <name type="scientific">Puccinia graminis f. sp. tritici</name>
    <dbReference type="NCBI Taxonomy" id="56615"/>
    <lineage>
        <taxon>Eukaryota</taxon>
        <taxon>Fungi</taxon>
        <taxon>Dikarya</taxon>
        <taxon>Basidiomycota</taxon>
        <taxon>Pucciniomycotina</taxon>
        <taxon>Pucciniomycetes</taxon>
        <taxon>Pucciniales</taxon>
        <taxon>Pucciniaceae</taxon>
        <taxon>Puccinia</taxon>
    </lineage>
</organism>
<feature type="chain" id="PRO_5022839185" evidence="2">
    <location>
        <begin position="21"/>
        <end position="473"/>
    </location>
</feature>
<evidence type="ECO:0000313" key="4">
    <source>
        <dbReference type="Proteomes" id="UP000325313"/>
    </source>
</evidence>
<evidence type="ECO:0000313" key="3">
    <source>
        <dbReference type="EMBL" id="KAA1122397.1"/>
    </source>
</evidence>
<protein>
    <submittedName>
        <fullName evidence="3">Uncharacterized protein</fullName>
    </submittedName>
</protein>
<proteinExistence type="predicted"/>
<name>A0A5B0R9R4_PUCGR</name>
<keyword evidence="2" id="KW-0732">Signal</keyword>
<evidence type="ECO:0000256" key="1">
    <source>
        <dbReference type="SAM" id="MobiDB-lite"/>
    </source>
</evidence>
<dbReference type="AlphaFoldDB" id="A0A5B0R9R4"/>
<dbReference type="EMBL" id="VDEP01000236">
    <property type="protein sequence ID" value="KAA1122397.1"/>
    <property type="molecule type" value="Genomic_DNA"/>
</dbReference>